<dbReference type="Pfam" id="PF03950">
    <property type="entry name" value="tRNA-synt_1c_C"/>
    <property type="match status" value="1"/>
</dbReference>
<evidence type="ECO:0000256" key="10">
    <source>
        <dbReference type="ARBA" id="ARBA00030865"/>
    </source>
</evidence>
<dbReference type="InterPro" id="IPR014729">
    <property type="entry name" value="Rossmann-like_a/b/a_fold"/>
</dbReference>
<keyword evidence="5 12" id="KW-0436">Ligase</keyword>
<evidence type="ECO:0000256" key="7">
    <source>
        <dbReference type="ARBA" id="ARBA00022840"/>
    </source>
</evidence>
<sequence length="762" mass="85255">MAAGTLTLSSKLSPFPYSAVGIASYTEKAEIIFDEAATGVSLDLNGSKIDNEEEIVHALAKAGGLSEDSAKTSSFFALAKTLRTVTAVPEIMTGLNSLDDHLAWRTFVIGHTLTSADWILWGALKSSPKIVGLLKNGKHVHLSRWYSHIESLDSTQAALAGLTAAKATKARGTKVAAGFALGLEGAEIGKVVTRFPPEPSGYLHIGHAKAAMLNQYFAKMYQGKMIIRFDDTNPSKERTEFEDTILEDLKLLEIRGDVVTHTSDYFDQLHDLAIKMIDIGKAYADDTEREQMQHERREGIASAHREDSVEDNLKHFAEMKTGSTEGLRWCIRAKMSVDDPNKALRDPVIYRCNPIPHHRTGDKWKIYPTYDFACPVVDSIEGVTHALRTNEYRDRNPQYWWMIDALGLRKVKIWDFSRLNFIYTLLSKRKLHEFVNNGQVRGWDDPRFPTVRGIRRRGLAVEALRQFMLLQGPSQAIVSLEWDTIWSLNKKVVDPIAPRHWAIIEDKKVPVIIKGGPSGVEVKTLPKHKKNPDVGDKKTVYSSTILVDQEDAQSFEDQEEITLMDWGNAIVRSKSVDASGTVTSIEMDLYLEGDFKKTKKKITWLAQPSSQYPLIPVTLLDYDYLITKKKLEETDNVKDFITPVTEFKEFALADANVKDLKKGDYLQFERKAYFIFDGENKEDGRLEFIKIPDGKAANLASKAGPAQSQPVAANAGKSASTVGSSVIGNTTKMYKVDKVYGENVDLEKDATSMYKVDSIYNV</sequence>
<evidence type="ECO:0000313" key="15">
    <source>
        <dbReference type="Proteomes" id="UP000772434"/>
    </source>
</evidence>
<evidence type="ECO:0000256" key="6">
    <source>
        <dbReference type="ARBA" id="ARBA00022741"/>
    </source>
</evidence>
<evidence type="ECO:0000256" key="5">
    <source>
        <dbReference type="ARBA" id="ARBA00022598"/>
    </source>
</evidence>
<keyword evidence="6 12" id="KW-0547">Nucleotide-binding</keyword>
<keyword evidence="9 12" id="KW-0030">Aminoacyl-tRNA synthetase</keyword>
<keyword evidence="7 12" id="KW-0067">ATP-binding</keyword>
<dbReference type="FunFam" id="3.40.50.620:FF:000070">
    <property type="entry name" value="Bifunctional glutamate/proline--tRNA ligase"/>
    <property type="match status" value="1"/>
</dbReference>
<dbReference type="NCBIfam" id="TIGR00463">
    <property type="entry name" value="gltX_arch"/>
    <property type="match status" value="1"/>
</dbReference>
<dbReference type="GO" id="GO:0006424">
    <property type="term" value="P:glutamyl-tRNA aminoacylation"/>
    <property type="evidence" value="ECO:0007669"/>
    <property type="project" value="InterPro"/>
</dbReference>
<comment type="similarity">
    <text evidence="2">Belongs to the class-I aminoacyl-tRNA synthetase family. Glutamate--tRNA ligase type 2 subfamily.</text>
</comment>
<dbReference type="EC" id="6.1.1.17" evidence="3"/>
<dbReference type="PROSITE" id="PS00178">
    <property type="entry name" value="AA_TRNA_LIGASE_I"/>
    <property type="match status" value="1"/>
</dbReference>
<evidence type="ECO:0000256" key="11">
    <source>
        <dbReference type="ARBA" id="ARBA00048351"/>
    </source>
</evidence>
<evidence type="ECO:0000256" key="9">
    <source>
        <dbReference type="ARBA" id="ARBA00023146"/>
    </source>
</evidence>
<dbReference type="Gene3D" id="2.40.240.10">
    <property type="entry name" value="Ribosomal Protein L25, Chain P"/>
    <property type="match status" value="2"/>
</dbReference>
<dbReference type="InterPro" id="IPR049437">
    <property type="entry name" value="tRNA-synt_1c_C2"/>
</dbReference>
<keyword evidence="4" id="KW-0963">Cytoplasm</keyword>
<dbReference type="InterPro" id="IPR011035">
    <property type="entry name" value="Ribosomal_bL25/Gln-tRNA_synth"/>
</dbReference>
<dbReference type="GO" id="GO:0005524">
    <property type="term" value="F:ATP binding"/>
    <property type="evidence" value="ECO:0007669"/>
    <property type="project" value="UniProtKB-KW"/>
</dbReference>
<dbReference type="FunFam" id="2.40.240.10:FF:000004">
    <property type="entry name" value="Glutamyl-tRNA synthetase, cytoplasmic"/>
    <property type="match status" value="1"/>
</dbReference>
<dbReference type="PANTHER" id="PTHR43097:SF5">
    <property type="entry name" value="GLUTAMATE--TRNA LIGASE"/>
    <property type="match status" value="1"/>
</dbReference>
<accession>A0A9P5U548</accession>
<dbReference type="EMBL" id="JADNRY010000089">
    <property type="protein sequence ID" value="KAF9066332.1"/>
    <property type="molecule type" value="Genomic_DNA"/>
</dbReference>
<protein>
    <recommendedName>
        <fullName evidence="3">glutamate--tRNA ligase</fullName>
        <ecNumber evidence="3">6.1.1.17</ecNumber>
    </recommendedName>
    <alternativeName>
        <fullName evidence="10">Glutamyl-tRNA synthetase</fullName>
    </alternativeName>
</protein>
<dbReference type="CDD" id="cd00807">
    <property type="entry name" value="GlnRS_core"/>
    <property type="match status" value="1"/>
</dbReference>
<evidence type="ECO:0000259" key="13">
    <source>
        <dbReference type="PROSITE" id="PS50405"/>
    </source>
</evidence>
<dbReference type="Proteomes" id="UP000772434">
    <property type="component" value="Unassembled WGS sequence"/>
</dbReference>
<evidence type="ECO:0000256" key="1">
    <source>
        <dbReference type="ARBA" id="ARBA00004496"/>
    </source>
</evidence>
<dbReference type="InterPro" id="IPR010987">
    <property type="entry name" value="Glutathione-S-Trfase_C-like"/>
</dbReference>
<evidence type="ECO:0000256" key="4">
    <source>
        <dbReference type="ARBA" id="ARBA00022490"/>
    </source>
</evidence>
<dbReference type="Pfam" id="PF00749">
    <property type="entry name" value="tRNA-synt_1c"/>
    <property type="match status" value="1"/>
</dbReference>
<dbReference type="InterPro" id="IPR050132">
    <property type="entry name" value="Gln/Glu-tRNA_Ligase"/>
</dbReference>
<dbReference type="InterPro" id="IPR020058">
    <property type="entry name" value="Glu/Gln-tRNA-synth_Ib_cat-dom"/>
</dbReference>
<dbReference type="InterPro" id="IPR000924">
    <property type="entry name" value="Glu/Gln-tRNA-synth"/>
</dbReference>
<gene>
    <name evidence="14" type="ORF">BDP27DRAFT_1330830</name>
</gene>
<name>A0A9P5U548_9AGAR</name>
<keyword evidence="15" id="KW-1185">Reference proteome</keyword>
<dbReference type="SUPFAM" id="SSF47616">
    <property type="entry name" value="GST C-terminal domain-like"/>
    <property type="match status" value="1"/>
</dbReference>
<comment type="subcellular location">
    <subcellularLocation>
        <location evidence="1">Cytoplasm</location>
    </subcellularLocation>
</comment>
<dbReference type="PRINTS" id="PR00987">
    <property type="entry name" value="TRNASYNTHGLU"/>
</dbReference>
<keyword evidence="8 12" id="KW-0648">Protein biosynthesis</keyword>
<dbReference type="InterPro" id="IPR001412">
    <property type="entry name" value="aa-tRNA-synth_I_CS"/>
</dbReference>
<dbReference type="InterPro" id="IPR020056">
    <property type="entry name" value="Rbsml_bL25/Gln-tRNA_synth_N"/>
</dbReference>
<dbReference type="InterPro" id="IPR020059">
    <property type="entry name" value="Glu/Gln-tRNA-synth_Ib_codon-bd"/>
</dbReference>
<dbReference type="Gene3D" id="1.20.1050.10">
    <property type="match status" value="1"/>
</dbReference>
<dbReference type="InterPro" id="IPR036282">
    <property type="entry name" value="Glutathione-S-Trfase_C_sf"/>
</dbReference>
<feature type="domain" description="GST C-terminal" evidence="13">
    <location>
        <begin position="26"/>
        <end position="170"/>
    </location>
</feature>
<evidence type="ECO:0000256" key="2">
    <source>
        <dbReference type="ARBA" id="ARBA00008927"/>
    </source>
</evidence>
<dbReference type="Pfam" id="PF20974">
    <property type="entry name" value="tRNA-synt_1c_C2"/>
    <property type="match status" value="1"/>
</dbReference>
<dbReference type="PANTHER" id="PTHR43097">
    <property type="entry name" value="GLUTAMINE-TRNA LIGASE"/>
    <property type="match status" value="1"/>
</dbReference>
<comment type="catalytic activity">
    <reaction evidence="11">
        <text>tRNA(Glu) + L-glutamate + ATP = L-glutamyl-tRNA(Glu) + AMP + diphosphate</text>
        <dbReference type="Rhea" id="RHEA:23540"/>
        <dbReference type="Rhea" id="RHEA-COMP:9663"/>
        <dbReference type="Rhea" id="RHEA-COMP:9680"/>
        <dbReference type="ChEBI" id="CHEBI:29985"/>
        <dbReference type="ChEBI" id="CHEBI:30616"/>
        <dbReference type="ChEBI" id="CHEBI:33019"/>
        <dbReference type="ChEBI" id="CHEBI:78442"/>
        <dbReference type="ChEBI" id="CHEBI:78520"/>
        <dbReference type="ChEBI" id="CHEBI:456215"/>
        <dbReference type="EC" id="6.1.1.17"/>
    </reaction>
</comment>
<dbReference type="SUPFAM" id="SSF52374">
    <property type="entry name" value="Nucleotidylyl transferase"/>
    <property type="match status" value="1"/>
</dbReference>
<dbReference type="AlphaFoldDB" id="A0A9P5U548"/>
<evidence type="ECO:0000313" key="14">
    <source>
        <dbReference type="EMBL" id="KAF9066332.1"/>
    </source>
</evidence>
<dbReference type="SUPFAM" id="SSF50715">
    <property type="entry name" value="Ribosomal protein L25-like"/>
    <property type="match status" value="1"/>
</dbReference>
<dbReference type="HAMAP" id="MF_02076">
    <property type="entry name" value="Glu_tRNA_synth_type2"/>
    <property type="match status" value="1"/>
</dbReference>
<dbReference type="GO" id="GO:0005829">
    <property type="term" value="C:cytosol"/>
    <property type="evidence" value="ECO:0007669"/>
    <property type="project" value="TreeGrafter"/>
</dbReference>
<dbReference type="OrthoDB" id="10250478at2759"/>
<reference evidence="14" key="1">
    <citation type="submission" date="2020-11" db="EMBL/GenBank/DDBJ databases">
        <authorList>
            <consortium name="DOE Joint Genome Institute"/>
            <person name="Ahrendt S."/>
            <person name="Riley R."/>
            <person name="Andreopoulos W."/>
            <person name="Labutti K."/>
            <person name="Pangilinan J."/>
            <person name="Ruiz-Duenas F.J."/>
            <person name="Barrasa J.M."/>
            <person name="Sanchez-Garcia M."/>
            <person name="Camarero S."/>
            <person name="Miyauchi S."/>
            <person name="Serrano A."/>
            <person name="Linde D."/>
            <person name="Babiker R."/>
            <person name="Drula E."/>
            <person name="Ayuso-Fernandez I."/>
            <person name="Pacheco R."/>
            <person name="Padilla G."/>
            <person name="Ferreira P."/>
            <person name="Barriuso J."/>
            <person name="Kellner H."/>
            <person name="Castanera R."/>
            <person name="Alfaro M."/>
            <person name="Ramirez L."/>
            <person name="Pisabarro A.G."/>
            <person name="Kuo A."/>
            <person name="Tritt A."/>
            <person name="Lipzen A."/>
            <person name="He G."/>
            <person name="Yan M."/>
            <person name="Ng V."/>
            <person name="Cullen D."/>
            <person name="Martin F."/>
            <person name="Rosso M.-N."/>
            <person name="Henrissat B."/>
            <person name="Hibbett D."/>
            <person name="Martinez A.T."/>
            <person name="Grigoriev I.V."/>
        </authorList>
    </citation>
    <scope>NUCLEOTIDE SEQUENCE</scope>
    <source>
        <strain evidence="14">AH 40177</strain>
    </source>
</reference>
<dbReference type="PROSITE" id="PS50405">
    <property type="entry name" value="GST_CTER"/>
    <property type="match status" value="1"/>
</dbReference>
<organism evidence="14 15">
    <name type="scientific">Rhodocollybia butyracea</name>
    <dbReference type="NCBI Taxonomy" id="206335"/>
    <lineage>
        <taxon>Eukaryota</taxon>
        <taxon>Fungi</taxon>
        <taxon>Dikarya</taxon>
        <taxon>Basidiomycota</taxon>
        <taxon>Agaricomycotina</taxon>
        <taxon>Agaricomycetes</taxon>
        <taxon>Agaricomycetidae</taxon>
        <taxon>Agaricales</taxon>
        <taxon>Marasmiineae</taxon>
        <taxon>Omphalotaceae</taxon>
        <taxon>Rhodocollybia</taxon>
    </lineage>
</organism>
<dbReference type="Gene3D" id="3.40.50.620">
    <property type="entry name" value="HUPs"/>
    <property type="match status" value="1"/>
</dbReference>
<dbReference type="GO" id="GO:0004818">
    <property type="term" value="F:glutamate-tRNA ligase activity"/>
    <property type="evidence" value="ECO:0007669"/>
    <property type="project" value="UniProtKB-EC"/>
</dbReference>
<dbReference type="InterPro" id="IPR004526">
    <property type="entry name" value="Glu-tRNA-synth_arc/euk"/>
</dbReference>
<comment type="caution">
    <text evidence="14">The sequence shown here is derived from an EMBL/GenBank/DDBJ whole genome shotgun (WGS) entry which is preliminary data.</text>
</comment>
<evidence type="ECO:0000256" key="3">
    <source>
        <dbReference type="ARBA" id="ARBA00012835"/>
    </source>
</evidence>
<evidence type="ECO:0000256" key="8">
    <source>
        <dbReference type="ARBA" id="ARBA00022917"/>
    </source>
</evidence>
<evidence type="ECO:0000256" key="12">
    <source>
        <dbReference type="RuleBase" id="RU363037"/>
    </source>
</evidence>
<proteinExistence type="inferred from homology"/>
<dbReference type="GO" id="GO:0017102">
    <property type="term" value="C:methionyl glutamyl tRNA synthetase complex"/>
    <property type="evidence" value="ECO:0007669"/>
    <property type="project" value="TreeGrafter"/>
</dbReference>